<dbReference type="AlphaFoldDB" id="A0A7K8TEG0"/>
<protein>
    <recommendedName>
        <fullName evidence="7">Zinc finger CCHC domain-containing protein 7</fullName>
    </recommendedName>
    <alternativeName>
        <fullName evidence="8">TRAMP-like complex RNA-binding factor ZCCHC7</fullName>
    </alternativeName>
</protein>
<evidence type="ECO:0000256" key="9">
    <source>
        <dbReference type="PROSITE-ProRule" id="PRU00047"/>
    </source>
</evidence>
<evidence type="ECO:0000313" key="12">
    <source>
        <dbReference type="Proteomes" id="UP000538472"/>
    </source>
</evidence>
<keyword evidence="12" id="KW-1185">Reference proteome</keyword>
<evidence type="ECO:0000313" key="11">
    <source>
        <dbReference type="EMBL" id="NXF39764.1"/>
    </source>
</evidence>
<sequence length="156" mass="17718">RVPLCSLCAGRGHLQNSCPARYCLNCGLPGHFFRDCPEKAYWNKRCNRCNMKGHYTDACPEIWRQYHLTTKPGPIQAASSHSGRSALAYCYNCAGKGHFGHECPEKRMRGSAFPTSPFISHYDNEDDIRRRENRVKKKVAELQEAGLMPEQPETPC</sequence>
<dbReference type="InterPro" id="IPR001878">
    <property type="entry name" value="Znf_CCHC"/>
</dbReference>
<evidence type="ECO:0000256" key="2">
    <source>
        <dbReference type="ARBA" id="ARBA00022723"/>
    </source>
</evidence>
<dbReference type="GO" id="GO:0003723">
    <property type="term" value="F:RNA binding"/>
    <property type="evidence" value="ECO:0007669"/>
    <property type="project" value="TreeGrafter"/>
</dbReference>
<dbReference type="PANTHER" id="PTHR46543">
    <property type="entry name" value="ZINC FINGER CCHC DOMAIN-CONTAINING PROTEIN 7"/>
    <property type="match status" value="1"/>
</dbReference>
<dbReference type="FunFam" id="4.10.60.10:FF:000020">
    <property type="entry name" value="Zinc finger CCHC domain-containing protein 7"/>
    <property type="match status" value="1"/>
</dbReference>
<feature type="non-terminal residue" evidence="11">
    <location>
        <position position="1"/>
    </location>
</feature>
<keyword evidence="6" id="KW-0539">Nucleus</keyword>
<keyword evidence="3" id="KW-0677">Repeat</keyword>
<feature type="non-terminal residue" evidence="11">
    <location>
        <position position="156"/>
    </location>
</feature>
<dbReference type="GO" id="GO:0071039">
    <property type="term" value="P:nuclear polyadenylation-dependent CUT catabolic process"/>
    <property type="evidence" value="ECO:0007669"/>
    <property type="project" value="TreeGrafter"/>
</dbReference>
<dbReference type="GO" id="GO:0005730">
    <property type="term" value="C:nucleolus"/>
    <property type="evidence" value="ECO:0007669"/>
    <property type="project" value="UniProtKB-SubCell"/>
</dbReference>
<keyword evidence="5" id="KW-0862">Zinc</keyword>
<dbReference type="GO" id="GO:0071031">
    <property type="term" value="P:nuclear mRNA surveillance of mRNA 3'-end processing"/>
    <property type="evidence" value="ECO:0007669"/>
    <property type="project" value="TreeGrafter"/>
</dbReference>
<dbReference type="Pfam" id="PF00098">
    <property type="entry name" value="zf-CCHC"/>
    <property type="match status" value="2"/>
</dbReference>
<evidence type="ECO:0000256" key="4">
    <source>
        <dbReference type="ARBA" id="ARBA00022771"/>
    </source>
</evidence>
<dbReference type="GO" id="GO:0071036">
    <property type="term" value="P:nuclear polyadenylation-dependent snoRNA catabolic process"/>
    <property type="evidence" value="ECO:0007669"/>
    <property type="project" value="TreeGrafter"/>
</dbReference>
<reference evidence="11 12" key="1">
    <citation type="submission" date="2019-09" db="EMBL/GenBank/DDBJ databases">
        <title>Bird 10,000 Genomes (B10K) Project - Family phase.</title>
        <authorList>
            <person name="Zhang G."/>
        </authorList>
    </citation>
    <scope>NUCLEOTIDE SEQUENCE [LARGE SCALE GENOMIC DNA]</scope>
    <source>
        <strain evidence="11">B10K-CU-031-10</strain>
        <tissue evidence="11">Muscle</tissue>
    </source>
</reference>
<dbReference type="EMBL" id="VWZB01001945">
    <property type="protein sequence ID" value="NXF39764.1"/>
    <property type="molecule type" value="Genomic_DNA"/>
</dbReference>
<dbReference type="Proteomes" id="UP000538472">
    <property type="component" value="Unassembled WGS sequence"/>
</dbReference>
<dbReference type="PROSITE" id="PS50158">
    <property type="entry name" value="ZF_CCHC"/>
    <property type="match status" value="2"/>
</dbReference>
<dbReference type="GO" id="GO:0071038">
    <property type="term" value="P:TRAMP-dependent tRNA surveillance pathway"/>
    <property type="evidence" value="ECO:0007669"/>
    <property type="project" value="TreeGrafter"/>
</dbReference>
<dbReference type="GO" id="GO:0031499">
    <property type="term" value="C:TRAMP complex"/>
    <property type="evidence" value="ECO:0007669"/>
    <property type="project" value="TreeGrafter"/>
</dbReference>
<name>A0A7K8TEG0_9AVES</name>
<organism evidence="11 12">
    <name type="scientific">Nyctibius bracteatus</name>
    <name type="common">Rufous potoo</name>
    <dbReference type="NCBI Taxonomy" id="48426"/>
    <lineage>
        <taxon>Eukaryota</taxon>
        <taxon>Metazoa</taxon>
        <taxon>Chordata</taxon>
        <taxon>Craniata</taxon>
        <taxon>Vertebrata</taxon>
        <taxon>Euteleostomi</taxon>
        <taxon>Archelosauria</taxon>
        <taxon>Archosauria</taxon>
        <taxon>Dinosauria</taxon>
        <taxon>Saurischia</taxon>
        <taxon>Theropoda</taxon>
        <taxon>Coelurosauria</taxon>
        <taxon>Aves</taxon>
        <taxon>Neognathae</taxon>
        <taxon>Neoaves</taxon>
        <taxon>Strisores</taxon>
        <taxon>Caprimulgiformes</taxon>
        <taxon>Nyctibiidae</taxon>
        <taxon>Nyctibius</taxon>
    </lineage>
</organism>
<dbReference type="SUPFAM" id="SSF57756">
    <property type="entry name" value="Retrovirus zinc finger-like domains"/>
    <property type="match status" value="2"/>
</dbReference>
<dbReference type="InterPro" id="IPR051644">
    <property type="entry name" value="TRAMP_AT-DNA-binding"/>
</dbReference>
<feature type="domain" description="CCHC-type" evidence="10">
    <location>
        <begin position="90"/>
        <end position="105"/>
    </location>
</feature>
<dbReference type="SMART" id="SM00343">
    <property type="entry name" value="ZnF_C2HC"/>
    <property type="match status" value="4"/>
</dbReference>
<dbReference type="PANTHER" id="PTHR46543:SF1">
    <property type="entry name" value="ZINC FINGER CCHC DOMAIN-CONTAINING PROTEIN 7"/>
    <property type="match status" value="1"/>
</dbReference>
<accession>A0A7K8TEG0</accession>
<evidence type="ECO:0000259" key="10">
    <source>
        <dbReference type="PROSITE" id="PS50158"/>
    </source>
</evidence>
<comment type="subcellular location">
    <subcellularLocation>
        <location evidence="1">Nucleus</location>
        <location evidence="1">Nucleolus</location>
    </subcellularLocation>
</comment>
<dbReference type="InterPro" id="IPR036875">
    <property type="entry name" value="Znf_CCHC_sf"/>
</dbReference>
<evidence type="ECO:0000256" key="1">
    <source>
        <dbReference type="ARBA" id="ARBA00004604"/>
    </source>
</evidence>
<gene>
    <name evidence="11" type="primary">Zcchc7</name>
    <name evidence="11" type="ORF">NYCBRA_R07190</name>
</gene>
<evidence type="ECO:0000256" key="7">
    <source>
        <dbReference type="ARBA" id="ARBA00041190"/>
    </source>
</evidence>
<dbReference type="GO" id="GO:0071037">
    <property type="term" value="P:nuclear polyadenylation-dependent snRNA catabolic process"/>
    <property type="evidence" value="ECO:0007669"/>
    <property type="project" value="TreeGrafter"/>
</dbReference>
<evidence type="ECO:0000256" key="5">
    <source>
        <dbReference type="ARBA" id="ARBA00022833"/>
    </source>
</evidence>
<keyword evidence="4 9" id="KW-0863">Zinc-finger</keyword>
<evidence type="ECO:0000256" key="6">
    <source>
        <dbReference type="ARBA" id="ARBA00023242"/>
    </source>
</evidence>
<proteinExistence type="predicted"/>
<comment type="caution">
    <text evidence="11">The sequence shown here is derived from an EMBL/GenBank/DDBJ whole genome shotgun (WGS) entry which is preliminary data.</text>
</comment>
<dbReference type="Gene3D" id="4.10.60.10">
    <property type="entry name" value="Zinc finger, CCHC-type"/>
    <property type="match status" value="2"/>
</dbReference>
<keyword evidence="2" id="KW-0479">Metal-binding</keyword>
<evidence type="ECO:0000256" key="8">
    <source>
        <dbReference type="ARBA" id="ARBA00043023"/>
    </source>
</evidence>
<feature type="domain" description="CCHC-type" evidence="10">
    <location>
        <begin position="23"/>
        <end position="38"/>
    </location>
</feature>
<dbReference type="GO" id="GO:0008270">
    <property type="term" value="F:zinc ion binding"/>
    <property type="evidence" value="ECO:0007669"/>
    <property type="project" value="UniProtKB-KW"/>
</dbReference>
<dbReference type="GO" id="GO:0071035">
    <property type="term" value="P:nuclear polyadenylation-dependent rRNA catabolic process"/>
    <property type="evidence" value="ECO:0007669"/>
    <property type="project" value="TreeGrafter"/>
</dbReference>
<evidence type="ECO:0000256" key="3">
    <source>
        <dbReference type="ARBA" id="ARBA00022737"/>
    </source>
</evidence>